<comment type="caution">
    <text evidence="2">The sequence shown here is derived from an EMBL/GenBank/DDBJ whole genome shotgun (WGS) entry which is preliminary data.</text>
</comment>
<dbReference type="InterPro" id="IPR036188">
    <property type="entry name" value="FAD/NAD-bd_sf"/>
</dbReference>
<sequence length="588" mass="66453">MLGYIAANTYQLKTQSSNLIAIIGGGPGGLFMYKRLVETGAPGLEVHIYEKNNNLGCGMPYSQDGAADEHITNVSGNEIPQLVTTIQEWIKTVPKDTLDKYNIDPEKFNEYKVLPRLLFGQYLNAQFKLLLKQAREHGINTKVYYNTTVRDVVDKPDQDEVVVVTDKGEERYDRVVVCSGHIWTTTHEGKVKGWFDSPYPPQKIALHANHPVAVRGASLTAIDAIRTLARHNGRFEKDDKGILHFYVNEDSSDFRIAMHTRNGLLPAVRFHLEDSHLGKDTVLSDEEVLANREQNDGFLSLDYVFEKNFKAYIRKNDPEFYQKIANLNMEGFVDLVMTYRENQDPFDLLKEEYVEARESIIRKESVYWKEMLAVLSFAMNYPAKYFSAEDMIRLQKTLMPLISVVIAFVPQSSAETLMALHDAGRLSMITVDQDSEVIPHEDGGAIYKYVDEQGRKHQTHYQLFVDCIGQQHLAFNDIPFRSLVDNHTASHATLRFRNANVGAELMNEGEKPVVKGVDGEYYLIVPGMAINDHFQLLDKFNALNNRIYVMAVPLIGGYNPDYSGLDFSEAASAAIIEAMTGKQLAEAS</sequence>
<keyword evidence="3" id="KW-1185">Reference proteome</keyword>
<evidence type="ECO:0000313" key="2">
    <source>
        <dbReference type="EMBL" id="PJJ79496.1"/>
    </source>
</evidence>
<dbReference type="Pfam" id="PF13454">
    <property type="entry name" value="NAD_binding_9"/>
    <property type="match status" value="1"/>
</dbReference>
<dbReference type="Proteomes" id="UP000242687">
    <property type="component" value="Unassembled WGS sequence"/>
</dbReference>
<dbReference type="InterPro" id="IPR052189">
    <property type="entry name" value="L-asp_N-monooxygenase_NS-form"/>
</dbReference>
<accession>A0A2H9VMF5</accession>
<reference evidence="2 3" key="1">
    <citation type="submission" date="2017-11" db="EMBL/GenBank/DDBJ databases">
        <title>Genomic Encyclopedia of Archaeal and Bacterial Type Strains, Phase II (KMG-II): From Individual Species to Whole Genera.</title>
        <authorList>
            <person name="Goeker M."/>
        </authorList>
    </citation>
    <scope>NUCLEOTIDE SEQUENCE [LARGE SCALE GENOMIC DNA]</scope>
    <source>
        <strain evidence="2 3">DSM 28175</strain>
    </source>
</reference>
<dbReference type="PANTHER" id="PTHR40254:SF1">
    <property type="entry name" value="BLR0577 PROTEIN"/>
    <property type="match status" value="1"/>
</dbReference>
<evidence type="ECO:0000259" key="1">
    <source>
        <dbReference type="Pfam" id="PF13454"/>
    </source>
</evidence>
<organism evidence="2 3">
    <name type="scientific">Mucilaginibacter auburnensis</name>
    <dbReference type="NCBI Taxonomy" id="1457233"/>
    <lineage>
        <taxon>Bacteria</taxon>
        <taxon>Pseudomonadati</taxon>
        <taxon>Bacteroidota</taxon>
        <taxon>Sphingobacteriia</taxon>
        <taxon>Sphingobacteriales</taxon>
        <taxon>Sphingobacteriaceae</taxon>
        <taxon>Mucilaginibacter</taxon>
    </lineage>
</organism>
<feature type="domain" description="FAD-dependent urate hydroxylase HpyO/Asp monooxygenase CreE-like FAD/NAD(P)-binding" evidence="1">
    <location>
        <begin position="21"/>
        <end position="181"/>
    </location>
</feature>
<name>A0A2H9VMF5_9SPHI</name>
<protein>
    <submittedName>
        <fullName evidence="2">FAD-NAD(P)-binding protein</fullName>
    </submittedName>
</protein>
<proteinExistence type="predicted"/>
<dbReference type="AlphaFoldDB" id="A0A2H9VMF5"/>
<gene>
    <name evidence="2" type="ORF">CLV57_2630</name>
</gene>
<dbReference type="PANTHER" id="PTHR40254">
    <property type="entry name" value="BLR0577 PROTEIN"/>
    <property type="match status" value="1"/>
</dbReference>
<dbReference type="InterPro" id="IPR038732">
    <property type="entry name" value="HpyO/CreE_NAD-binding"/>
</dbReference>
<dbReference type="Gene3D" id="3.50.50.60">
    <property type="entry name" value="FAD/NAD(P)-binding domain"/>
    <property type="match status" value="1"/>
</dbReference>
<dbReference type="SUPFAM" id="SSF51905">
    <property type="entry name" value="FAD/NAD(P)-binding domain"/>
    <property type="match status" value="1"/>
</dbReference>
<evidence type="ECO:0000313" key="3">
    <source>
        <dbReference type="Proteomes" id="UP000242687"/>
    </source>
</evidence>
<dbReference type="EMBL" id="PGFJ01000002">
    <property type="protein sequence ID" value="PJJ79496.1"/>
    <property type="molecule type" value="Genomic_DNA"/>
</dbReference>